<dbReference type="EMBL" id="FN392322">
    <property type="protein sequence ID" value="CAY71371.1"/>
    <property type="molecule type" value="Genomic_DNA"/>
</dbReference>
<dbReference type="PANTHER" id="PTHR43092">
    <property type="entry name" value="L-CYSTEINE DESULFHYDRASE"/>
    <property type="match status" value="1"/>
</dbReference>
<proteinExistence type="predicted"/>
<sequence>MFGHKFKEEQFSFGKNVVQVNNGSFGSVPTTVLQKYKEAIDLDHEFSDRYLLYKLPGTLKEATAQVAEFVNSDVNNIVFTMNATTSVNTVLRSYPFVKGDKIAMFDITYGACANTVKFLSKRQGIEVVTVELKLPLEDDEIVEKFEATLKEEKPKLALFDVIVSMPGIRLPFERLIEVCRKHNVLSLVDGAHAIGILPLDLKKWKPDFFLSNLHKWLYVPKGCSFLYVDPKHHRNIHTFPVSHSYLDDEEVLSEELEKTRLVDRFAFYGTFSYAGIDCIPAALEFRRTVCGGEEKINDYCFKLAKDAANHIAKQWNTSILENAKGTLSTTMSNVEVPVNDQLLQFLKKDKKNIVKLRKTVDPLMLKEHNTLLPSIFHNGKLWVRFSAQIYNELSDYEYASGLFLKLLEENEAHILSL</sequence>
<dbReference type="KEGG" id="ppa:PAS_chr4_0146"/>
<dbReference type="SUPFAM" id="SSF53383">
    <property type="entry name" value="PLP-dependent transferases"/>
    <property type="match status" value="1"/>
</dbReference>
<dbReference type="InterPro" id="IPR015424">
    <property type="entry name" value="PyrdxlP-dep_Trfase"/>
</dbReference>
<evidence type="ECO:0000313" key="4">
    <source>
        <dbReference type="Proteomes" id="UP000000314"/>
    </source>
</evidence>
<dbReference type="OMA" id="VCIFDVV"/>
<name>C4R6Z6_KOMPG</name>
<keyword evidence="1" id="KW-0663">Pyridoxal phosphate</keyword>
<dbReference type="Gene3D" id="3.90.1150.10">
    <property type="entry name" value="Aspartate Aminotransferase, domain 1"/>
    <property type="match status" value="1"/>
</dbReference>
<dbReference type="PANTHER" id="PTHR43092:SF2">
    <property type="entry name" value="HERCYNYLCYSTEINE SULFOXIDE LYASE"/>
    <property type="match status" value="1"/>
</dbReference>
<reference evidence="3 4" key="1">
    <citation type="journal article" date="2009" name="Nat. Biotechnol.">
        <title>Genome sequence of the recombinant protein production host Pichia pastoris.</title>
        <authorList>
            <person name="De Schutter K."/>
            <person name="Lin Y.C."/>
            <person name="Tiels P."/>
            <person name="Van Hecke A."/>
            <person name="Glinka S."/>
            <person name="Weber-Lehmann J."/>
            <person name="Rouze P."/>
            <person name="Van de Peer Y."/>
            <person name="Callewaert N."/>
        </authorList>
    </citation>
    <scope>NUCLEOTIDE SEQUENCE [LARGE SCALE GENOMIC DNA]</scope>
    <source>
        <strain evidence="4">GS115 / ATCC 20864</strain>
    </source>
</reference>
<dbReference type="InParanoid" id="C4R6Z6"/>
<dbReference type="Gene3D" id="3.40.640.10">
    <property type="entry name" value="Type I PLP-dependent aspartate aminotransferase-like (Major domain)"/>
    <property type="match status" value="1"/>
</dbReference>
<protein>
    <recommendedName>
        <fullName evidence="2">Aminotransferase class V domain-containing protein</fullName>
    </recommendedName>
</protein>
<evidence type="ECO:0000313" key="3">
    <source>
        <dbReference type="EMBL" id="CAY71371.1"/>
    </source>
</evidence>
<dbReference type="HOGENOM" id="CLU_003433_3_0_1"/>
<dbReference type="InterPro" id="IPR000192">
    <property type="entry name" value="Aminotrans_V_dom"/>
</dbReference>
<dbReference type="Pfam" id="PF00266">
    <property type="entry name" value="Aminotran_5"/>
    <property type="match status" value="1"/>
</dbReference>
<dbReference type="InterPro" id="IPR015421">
    <property type="entry name" value="PyrdxlP-dep_Trfase_major"/>
</dbReference>
<dbReference type="InterPro" id="IPR015422">
    <property type="entry name" value="PyrdxlP-dep_Trfase_small"/>
</dbReference>
<dbReference type="STRING" id="644223.C4R6Z6"/>
<dbReference type="SMR" id="C4R6Z6"/>
<dbReference type="RefSeq" id="XP_002493550.1">
    <property type="nucleotide sequence ID" value="XM_002493505.1"/>
</dbReference>
<organism evidence="3 4">
    <name type="scientific">Komagataella phaffii (strain GS115 / ATCC 20864)</name>
    <name type="common">Yeast</name>
    <name type="synonym">Pichia pastoris</name>
    <dbReference type="NCBI Taxonomy" id="644223"/>
    <lineage>
        <taxon>Eukaryota</taxon>
        <taxon>Fungi</taxon>
        <taxon>Dikarya</taxon>
        <taxon>Ascomycota</taxon>
        <taxon>Saccharomycotina</taxon>
        <taxon>Pichiomycetes</taxon>
        <taxon>Pichiales</taxon>
        <taxon>Pichiaceae</taxon>
        <taxon>Komagataella</taxon>
    </lineage>
</organism>
<feature type="domain" description="Aminotransferase class V" evidence="2">
    <location>
        <begin position="59"/>
        <end position="394"/>
    </location>
</feature>
<dbReference type="GeneID" id="8201056"/>
<dbReference type="Proteomes" id="UP000000314">
    <property type="component" value="Chromosome 4"/>
</dbReference>
<keyword evidence="4" id="KW-1185">Reference proteome</keyword>
<dbReference type="OrthoDB" id="5978656at2759"/>
<evidence type="ECO:0000259" key="2">
    <source>
        <dbReference type="Pfam" id="PF00266"/>
    </source>
</evidence>
<gene>
    <name evidence="3" type="ordered locus">PAS_chr4_0146</name>
</gene>
<dbReference type="eggNOG" id="KOG1549">
    <property type="taxonomic scope" value="Eukaryota"/>
</dbReference>
<accession>C4R6Z6</accession>
<evidence type="ECO:0000256" key="1">
    <source>
        <dbReference type="ARBA" id="ARBA00022898"/>
    </source>
</evidence>
<dbReference type="AlphaFoldDB" id="C4R6Z6"/>